<gene>
    <name evidence="1" type="ORF">C7S18_09085</name>
</gene>
<dbReference type="EMBL" id="CP027860">
    <property type="protein sequence ID" value="AVP97336.1"/>
    <property type="molecule type" value="Genomic_DNA"/>
</dbReference>
<keyword evidence="2" id="KW-1185">Reference proteome</keyword>
<accession>A0A2P1PR58</accession>
<name>A0A2P1PR58_9GAMM</name>
<dbReference type="Proteomes" id="UP000241074">
    <property type="component" value="Chromosome"/>
</dbReference>
<reference evidence="1 2" key="2">
    <citation type="submission" date="2018-03" db="EMBL/GenBank/DDBJ databases">
        <authorList>
            <person name="Keele B.F."/>
        </authorList>
    </citation>
    <scope>NUCLEOTIDE SEQUENCE [LARGE SCALE GENOMIC DNA]</scope>
    <source>
        <strain evidence="1 2">D13</strain>
    </source>
</reference>
<sequence length="90" mass="9596">MSESAGCARNQTVKGRKPGNCVVYDALREPAQQAPALADLRLFTGLGARMSANRRSLAWSFTHHRAGKWRAHRAHCAATGHNAGGIQAGS</sequence>
<reference evidence="1 2" key="1">
    <citation type="submission" date="2018-03" db="EMBL/GenBank/DDBJ databases">
        <title>Ahniella affigens gen. nov., sp. nov., a gammaproteobacterium isolated from sandy soil near a stream.</title>
        <authorList>
            <person name="Ko Y."/>
            <person name="Kim J.-H."/>
        </authorList>
    </citation>
    <scope>NUCLEOTIDE SEQUENCE [LARGE SCALE GENOMIC DNA]</scope>
    <source>
        <strain evidence="1 2">D13</strain>
    </source>
</reference>
<organism evidence="1 2">
    <name type="scientific">Ahniella affigens</name>
    <dbReference type="NCBI Taxonomy" id="2021234"/>
    <lineage>
        <taxon>Bacteria</taxon>
        <taxon>Pseudomonadati</taxon>
        <taxon>Pseudomonadota</taxon>
        <taxon>Gammaproteobacteria</taxon>
        <taxon>Lysobacterales</taxon>
        <taxon>Rhodanobacteraceae</taxon>
        <taxon>Ahniella</taxon>
    </lineage>
</organism>
<proteinExistence type="predicted"/>
<dbReference type="AlphaFoldDB" id="A0A2P1PR58"/>
<evidence type="ECO:0000313" key="2">
    <source>
        <dbReference type="Proteomes" id="UP000241074"/>
    </source>
</evidence>
<protein>
    <submittedName>
        <fullName evidence="1">Uncharacterized protein</fullName>
    </submittedName>
</protein>
<dbReference type="KEGG" id="xba:C7S18_09085"/>
<evidence type="ECO:0000313" key="1">
    <source>
        <dbReference type="EMBL" id="AVP97336.1"/>
    </source>
</evidence>